<evidence type="ECO:0000313" key="1">
    <source>
        <dbReference type="EMBL" id="MDT2966077.1"/>
    </source>
</evidence>
<dbReference type="EMBL" id="JARQDV010000017">
    <property type="protein sequence ID" value="MDT2966077.1"/>
    <property type="molecule type" value="Genomic_DNA"/>
</dbReference>
<proteinExistence type="predicted"/>
<organism evidence="1 2">
    <name type="scientific">Enterococcus casseliflavus</name>
    <name type="common">Enterococcus flavescens</name>
    <dbReference type="NCBI Taxonomy" id="37734"/>
    <lineage>
        <taxon>Bacteria</taxon>
        <taxon>Bacillati</taxon>
        <taxon>Bacillota</taxon>
        <taxon>Bacilli</taxon>
        <taxon>Lactobacillales</taxon>
        <taxon>Enterococcaceae</taxon>
        <taxon>Enterococcus</taxon>
    </lineage>
</organism>
<gene>
    <name evidence="1" type="ORF">P7I32_15960</name>
</gene>
<reference evidence="1" key="1">
    <citation type="submission" date="2023-03" db="EMBL/GenBank/DDBJ databases">
        <authorList>
            <person name="Shen W."/>
            <person name="Cai J."/>
        </authorList>
    </citation>
    <scope>NUCLEOTIDE SEQUENCE</scope>
    <source>
        <strain evidence="1">K72-2</strain>
    </source>
</reference>
<name>A0AAW8UNN1_ENTCA</name>
<protein>
    <submittedName>
        <fullName evidence="1">Uncharacterized protein</fullName>
    </submittedName>
</protein>
<dbReference type="RefSeq" id="WP_311904582.1">
    <property type="nucleotide sequence ID" value="NZ_JAQRDT010000015.1"/>
</dbReference>
<dbReference type="AlphaFoldDB" id="A0AAW8UNN1"/>
<accession>A0AAW8UNN1</accession>
<sequence>MKLANGRNDGKDVVRMGMILNHVTLVYDYDERLQELRNKAIEMFDPLIHERVQTMKTDGEFVSPIISSFSNGEEFFIINTDGSKVGWETNSAFQKVRKEFVQYCRDYGAMQVATIEFGENDKPILTDLVY</sequence>
<dbReference type="Proteomes" id="UP001268896">
    <property type="component" value="Unassembled WGS sequence"/>
</dbReference>
<comment type="caution">
    <text evidence="1">The sequence shown here is derived from an EMBL/GenBank/DDBJ whole genome shotgun (WGS) entry which is preliminary data.</text>
</comment>
<evidence type="ECO:0000313" key="2">
    <source>
        <dbReference type="Proteomes" id="UP001268896"/>
    </source>
</evidence>